<organism evidence="6 7">
    <name type="scientific">Streptomyces sp. 900116325</name>
    <dbReference type="NCBI Taxonomy" id="3154295"/>
    <lineage>
        <taxon>Bacteria</taxon>
        <taxon>Bacillati</taxon>
        <taxon>Actinomycetota</taxon>
        <taxon>Actinomycetes</taxon>
        <taxon>Kitasatosporales</taxon>
        <taxon>Streptomycetaceae</taxon>
        <taxon>Streptomyces</taxon>
    </lineage>
</organism>
<sequence length="411" mass="43550">MARAVLLLGAEGAVAEQLVGAAQTLEIHLHIATHRELYRSCPDELRKQLAGTVFTDFRSTAYAVDQLAEYCAQEGIGGVAVDRETLSPVAAALTDRLGLPGHDPATAQSARGKWRMAQTLRTRGVPGPRTVAVVSPEAAEERLRSAGLHYPVVVRPAEGSGSIGLTLVETPDELPGAVRRALEWREDITYGIRFDAVAVIQEHLKGAEYSVETVLHRGGCTHLAIVRRMSTGGRNSEELGRTLPADMDELTRITILATVERGLAALGLRDGIAHSHLKMTAEGPRLIEVGAGPPDGPVMEMIEHATGVSVAAAYLQAVLGELPDTRPTRSGAVALRFINTPRHGVFRGLSGLAASPHVIAVRSYAEPGDLVGSTHSKYTRLGHVIVLASGPDQADARADEAIAGISSCIES</sequence>
<dbReference type="Pfam" id="PF13535">
    <property type="entry name" value="ATP-grasp_4"/>
    <property type="match status" value="1"/>
</dbReference>
<evidence type="ECO:0000256" key="3">
    <source>
        <dbReference type="ARBA" id="ARBA00022840"/>
    </source>
</evidence>
<dbReference type="PANTHER" id="PTHR43585">
    <property type="entry name" value="FUMIPYRROLE BIOSYNTHESIS PROTEIN C"/>
    <property type="match status" value="1"/>
</dbReference>
<accession>A0ABV2UKB0</accession>
<dbReference type="RefSeq" id="WP_352299527.1">
    <property type="nucleotide sequence ID" value="NZ_JBEOSG010000001.1"/>
</dbReference>
<evidence type="ECO:0000313" key="7">
    <source>
        <dbReference type="Proteomes" id="UP001550044"/>
    </source>
</evidence>
<dbReference type="PROSITE" id="PS50975">
    <property type="entry name" value="ATP_GRASP"/>
    <property type="match status" value="1"/>
</dbReference>
<comment type="caution">
    <text evidence="6">The sequence shown here is derived from an EMBL/GenBank/DDBJ whole genome shotgun (WGS) entry which is preliminary data.</text>
</comment>
<gene>
    <name evidence="6" type="ORF">ABZV61_37385</name>
</gene>
<dbReference type="Pfam" id="PF18603">
    <property type="entry name" value="LAL_C2"/>
    <property type="match status" value="1"/>
</dbReference>
<proteinExistence type="predicted"/>
<evidence type="ECO:0000313" key="6">
    <source>
        <dbReference type="EMBL" id="MET8438300.1"/>
    </source>
</evidence>
<keyword evidence="2 4" id="KW-0547">Nucleotide-binding</keyword>
<dbReference type="InterPro" id="IPR040570">
    <property type="entry name" value="LAL_C2"/>
</dbReference>
<dbReference type="Gene3D" id="3.30.1490.20">
    <property type="entry name" value="ATP-grasp fold, A domain"/>
    <property type="match status" value="1"/>
</dbReference>
<dbReference type="PANTHER" id="PTHR43585:SF2">
    <property type="entry name" value="ATP-GRASP ENZYME FSQD"/>
    <property type="match status" value="1"/>
</dbReference>
<evidence type="ECO:0000256" key="2">
    <source>
        <dbReference type="ARBA" id="ARBA00022741"/>
    </source>
</evidence>
<protein>
    <submittedName>
        <fullName evidence="6">ATP-grasp domain-containing protein</fullName>
    </submittedName>
</protein>
<name>A0ABV2UKB0_9ACTN</name>
<dbReference type="InterPro" id="IPR013815">
    <property type="entry name" value="ATP_grasp_subdomain_1"/>
</dbReference>
<reference evidence="6 7" key="1">
    <citation type="submission" date="2024-06" db="EMBL/GenBank/DDBJ databases">
        <title>The Natural Products Discovery Center: Release of the First 8490 Sequenced Strains for Exploring Actinobacteria Biosynthetic Diversity.</title>
        <authorList>
            <person name="Kalkreuter E."/>
            <person name="Kautsar S.A."/>
            <person name="Yang D."/>
            <person name="Bader C.D."/>
            <person name="Teijaro C.N."/>
            <person name="Fluegel L."/>
            <person name="Davis C.M."/>
            <person name="Simpson J.R."/>
            <person name="Lauterbach L."/>
            <person name="Steele A.D."/>
            <person name="Gui C."/>
            <person name="Meng S."/>
            <person name="Li G."/>
            <person name="Viehrig K."/>
            <person name="Ye F."/>
            <person name="Su P."/>
            <person name="Kiefer A.F."/>
            <person name="Nichols A."/>
            <person name="Cepeda A.J."/>
            <person name="Yan W."/>
            <person name="Fan B."/>
            <person name="Jiang Y."/>
            <person name="Adhikari A."/>
            <person name="Zheng C.-J."/>
            <person name="Schuster L."/>
            <person name="Cowan T.M."/>
            <person name="Smanski M.J."/>
            <person name="Chevrette M.G."/>
            <person name="De Carvalho L.P.S."/>
            <person name="Shen B."/>
        </authorList>
    </citation>
    <scope>NUCLEOTIDE SEQUENCE [LARGE SCALE GENOMIC DNA]</scope>
    <source>
        <strain evidence="6 7">NPDC005137</strain>
    </source>
</reference>
<feature type="domain" description="ATP-grasp" evidence="5">
    <location>
        <begin position="117"/>
        <end position="319"/>
    </location>
</feature>
<dbReference type="InterPro" id="IPR052032">
    <property type="entry name" value="ATP-dep_AA_Ligase"/>
</dbReference>
<evidence type="ECO:0000256" key="4">
    <source>
        <dbReference type="PROSITE-ProRule" id="PRU00409"/>
    </source>
</evidence>
<evidence type="ECO:0000256" key="1">
    <source>
        <dbReference type="ARBA" id="ARBA00022598"/>
    </source>
</evidence>
<dbReference type="SUPFAM" id="SSF56059">
    <property type="entry name" value="Glutathione synthetase ATP-binding domain-like"/>
    <property type="match status" value="1"/>
</dbReference>
<dbReference type="Proteomes" id="UP001550044">
    <property type="component" value="Unassembled WGS sequence"/>
</dbReference>
<dbReference type="EMBL" id="JBEXIP010000056">
    <property type="protein sequence ID" value="MET8438300.1"/>
    <property type="molecule type" value="Genomic_DNA"/>
</dbReference>
<keyword evidence="7" id="KW-1185">Reference proteome</keyword>
<keyword evidence="3 4" id="KW-0067">ATP-binding</keyword>
<evidence type="ECO:0000259" key="5">
    <source>
        <dbReference type="PROSITE" id="PS50975"/>
    </source>
</evidence>
<dbReference type="Gene3D" id="3.30.470.20">
    <property type="entry name" value="ATP-grasp fold, B domain"/>
    <property type="match status" value="1"/>
</dbReference>
<dbReference type="InterPro" id="IPR011761">
    <property type="entry name" value="ATP-grasp"/>
</dbReference>
<keyword evidence="1" id="KW-0436">Ligase</keyword>
<dbReference type="Gene3D" id="3.40.50.20">
    <property type="match status" value="1"/>
</dbReference>